<dbReference type="PANTHER" id="PTHR31286:SF99">
    <property type="entry name" value="DUF4283 DOMAIN-CONTAINING PROTEIN"/>
    <property type="match status" value="1"/>
</dbReference>
<evidence type="ECO:0000313" key="1">
    <source>
        <dbReference type="EMBL" id="CAI0559675.1"/>
    </source>
</evidence>
<sequence>MRFGGLIRNPIPDYRATEEGARGNYARVCVEVDLTKPLLTKYKVQGVKYHIQYEGMERIWTKCEKYEKSTDQCDGRVA</sequence>
<name>A0AAV0RPY5_9ROSI</name>
<dbReference type="EMBL" id="CAMGYJ010000011">
    <property type="protein sequence ID" value="CAI0559675.1"/>
    <property type="molecule type" value="Genomic_DNA"/>
</dbReference>
<gene>
    <name evidence="1" type="ORF">LITE_LOCUS49329</name>
</gene>
<dbReference type="InterPro" id="IPR040256">
    <property type="entry name" value="At4g02000-like"/>
</dbReference>
<reference evidence="1" key="1">
    <citation type="submission" date="2022-08" db="EMBL/GenBank/DDBJ databases">
        <authorList>
            <person name="Gutierrez-Valencia J."/>
        </authorList>
    </citation>
    <scope>NUCLEOTIDE SEQUENCE</scope>
</reference>
<dbReference type="PANTHER" id="PTHR31286">
    <property type="entry name" value="GLYCINE-RICH CELL WALL STRUCTURAL PROTEIN 1.8-LIKE"/>
    <property type="match status" value="1"/>
</dbReference>
<organism evidence="1 2">
    <name type="scientific">Linum tenue</name>
    <dbReference type="NCBI Taxonomy" id="586396"/>
    <lineage>
        <taxon>Eukaryota</taxon>
        <taxon>Viridiplantae</taxon>
        <taxon>Streptophyta</taxon>
        <taxon>Embryophyta</taxon>
        <taxon>Tracheophyta</taxon>
        <taxon>Spermatophyta</taxon>
        <taxon>Magnoliopsida</taxon>
        <taxon>eudicotyledons</taxon>
        <taxon>Gunneridae</taxon>
        <taxon>Pentapetalae</taxon>
        <taxon>rosids</taxon>
        <taxon>fabids</taxon>
        <taxon>Malpighiales</taxon>
        <taxon>Linaceae</taxon>
        <taxon>Linum</taxon>
    </lineage>
</organism>
<evidence type="ECO:0000313" key="2">
    <source>
        <dbReference type="Proteomes" id="UP001154282"/>
    </source>
</evidence>
<accession>A0AAV0RPY5</accession>
<protein>
    <submittedName>
        <fullName evidence="1">Uncharacterized protein</fullName>
    </submittedName>
</protein>
<dbReference type="Proteomes" id="UP001154282">
    <property type="component" value="Unassembled WGS sequence"/>
</dbReference>
<comment type="caution">
    <text evidence="1">The sequence shown here is derived from an EMBL/GenBank/DDBJ whole genome shotgun (WGS) entry which is preliminary data.</text>
</comment>
<dbReference type="AlphaFoldDB" id="A0AAV0RPY5"/>
<keyword evidence="2" id="KW-1185">Reference proteome</keyword>
<proteinExistence type="predicted"/>